<dbReference type="PROSITE" id="PS01155">
    <property type="entry name" value="ENDONUCLEASE_III_2"/>
    <property type="match status" value="1"/>
</dbReference>
<dbReference type="Pfam" id="PF14815">
    <property type="entry name" value="NUDIX_4"/>
    <property type="match status" value="1"/>
</dbReference>
<dbReference type="GO" id="GO:0006298">
    <property type="term" value="P:mismatch repair"/>
    <property type="evidence" value="ECO:0007669"/>
    <property type="project" value="TreeGrafter"/>
</dbReference>
<evidence type="ECO:0000313" key="16">
    <source>
        <dbReference type="EMBL" id="EEC45437.1"/>
    </source>
</evidence>
<evidence type="ECO:0000256" key="10">
    <source>
        <dbReference type="ARBA" id="ARBA00023014"/>
    </source>
</evidence>
<dbReference type="GO" id="GO:0034039">
    <property type="term" value="F:8-oxo-7,8-dihydroguanine DNA N-glycosylase activity"/>
    <property type="evidence" value="ECO:0007669"/>
    <property type="project" value="TreeGrafter"/>
</dbReference>
<dbReference type="CDD" id="cd03431">
    <property type="entry name" value="NUDIX_DNA_Glycosylase_C-MutY"/>
    <property type="match status" value="1"/>
</dbReference>
<dbReference type="InterPro" id="IPR023170">
    <property type="entry name" value="HhH_base_excis_C"/>
</dbReference>
<keyword evidence="5" id="KW-0004">4Fe-4S</keyword>
<dbReference type="FunFam" id="1.10.340.30:FF:000002">
    <property type="entry name" value="Adenine DNA glycosylase"/>
    <property type="match status" value="1"/>
</dbReference>
<evidence type="ECO:0000313" key="17">
    <source>
        <dbReference type="Proteomes" id="UP000000759"/>
    </source>
</evidence>
<evidence type="ECO:0000256" key="1">
    <source>
        <dbReference type="ARBA" id="ARBA00000843"/>
    </source>
</evidence>
<keyword evidence="12 13" id="KW-0326">Glycosidase</keyword>
<dbReference type="Proteomes" id="UP000000759">
    <property type="component" value="Chromosome 18"/>
</dbReference>
<dbReference type="STRING" id="556484.B7G7W7"/>
<evidence type="ECO:0000256" key="2">
    <source>
        <dbReference type="ARBA" id="ARBA00008343"/>
    </source>
</evidence>
<dbReference type="EC" id="3.2.2.31" evidence="3 13"/>
<evidence type="ECO:0000256" key="7">
    <source>
        <dbReference type="ARBA" id="ARBA00022763"/>
    </source>
</evidence>
<sequence>MPFNLRTSFSAYLIVLFSAICFVKVWGFRSVAIAQTSMSLLQVRCASSRISPSDGSMSVRSSQRNKASSKRRKSVSDETIISKRTAFLKSWLLHNENEFHSFSKDEADAIRESLLVWYRSNRRKLPWRGDEPPWGGSTIAFAAKASAVSSNKKQASLKEFFATSVVNLSATKRDEDVDAPDDHKKSFPVTAYGVWVSEIMLQQTRVEAVVPYWVRWMIRFPTVHDLALADEDAVNAHWAGLGFYRRARLLHSAAKYIVNDCNGALPENVQELLHLPGVGRYTASAIASIAFNVNVPVVDGNVCRVLARLRGIANNIKAPALKDNHGWDLAAQIVSAGDGSAPGEVNQAIMELGATYCAPGGTGLDENDPLKDFYFSTRIGREVLRAFDGNDLKQISELRYASSNAQQCSLCAHGGVAEVFDILEVELSKALESKASVSRENIASKCGHSSFPLSPPKLAKREEVLAVGALKWLGPNTMEPAWLLHRRPEKGLLAGQWEFPSVCVWTSETVKPKGKRKNSSDRVPIVSACVRRKALESLLRDVASTDKKFLDCWASAMSLKQCPVGEGPIEHIFSHVRHTMWIESVDLSQALSLSIMDGVQLACAGREMRWMTESQMKEVGVTSGVRKILKSLEQKNPKKRKNMVD</sequence>
<feature type="domain" description="HhH-GPD" evidence="15">
    <location>
        <begin position="200"/>
        <end position="355"/>
    </location>
</feature>
<evidence type="ECO:0000256" key="6">
    <source>
        <dbReference type="ARBA" id="ARBA00022723"/>
    </source>
</evidence>
<evidence type="ECO:0000256" key="9">
    <source>
        <dbReference type="ARBA" id="ARBA00023004"/>
    </source>
</evidence>
<keyword evidence="8" id="KW-0378">Hydrolase</keyword>
<name>B7G7W7_PHATC</name>
<dbReference type="SUPFAM" id="SSF55811">
    <property type="entry name" value="Nudix"/>
    <property type="match status" value="1"/>
</dbReference>
<evidence type="ECO:0000256" key="4">
    <source>
        <dbReference type="ARBA" id="ARBA00022023"/>
    </source>
</evidence>
<dbReference type="Gene3D" id="1.10.340.30">
    <property type="entry name" value="Hypothetical protein, domain 2"/>
    <property type="match status" value="1"/>
</dbReference>
<dbReference type="Pfam" id="PF00730">
    <property type="entry name" value="HhH-GPD"/>
    <property type="match status" value="1"/>
</dbReference>
<evidence type="ECO:0000256" key="12">
    <source>
        <dbReference type="ARBA" id="ARBA00023295"/>
    </source>
</evidence>
<dbReference type="KEGG" id="pti:PHATRDRAFT_48620"/>
<dbReference type="InterPro" id="IPR011257">
    <property type="entry name" value="DNA_glycosylase"/>
</dbReference>
<evidence type="ECO:0000256" key="13">
    <source>
        <dbReference type="RuleBase" id="RU365096"/>
    </source>
</evidence>
<evidence type="ECO:0000256" key="14">
    <source>
        <dbReference type="SAM" id="MobiDB-lite"/>
    </source>
</evidence>
<keyword evidence="17" id="KW-1185">Reference proteome</keyword>
<dbReference type="InterPro" id="IPR015797">
    <property type="entry name" value="NUDIX_hydrolase-like_dom_sf"/>
</dbReference>
<dbReference type="AlphaFoldDB" id="B7G7W7"/>
<keyword evidence="6" id="KW-0479">Metal-binding</keyword>
<proteinExistence type="inferred from homology"/>
<evidence type="ECO:0000256" key="3">
    <source>
        <dbReference type="ARBA" id="ARBA00012045"/>
    </source>
</evidence>
<feature type="compositionally biased region" description="Polar residues" evidence="14">
    <location>
        <begin position="49"/>
        <end position="66"/>
    </location>
</feature>
<comment type="similarity">
    <text evidence="2 13">Belongs to the Nth/MutY family.</text>
</comment>
<dbReference type="eggNOG" id="KOG2457">
    <property type="taxonomic scope" value="Eukaryota"/>
</dbReference>
<feature type="region of interest" description="Disordered" evidence="14">
    <location>
        <begin position="49"/>
        <end position="75"/>
    </location>
</feature>
<dbReference type="GO" id="GO:0032357">
    <property type="term" value="F:oxidized purine DNA binding"/>
    <property type="evidence" value="ECO:0007669"/>
    <property type="project" value="TreeGrafter"/>
</dbReference>
<dbReference type="InterPro" id="IPR003265">
    <property type="entry name" value="HhH-GPD_domain"/>
</dbReference>
<dbReference type="PANTHER" id="PTHR42944">
    <property type="entry name" value="ADENINE DNA GLYCOSYLASE"/>
    <property type="match status" value="1"/>
</dbReference>
<dbReference type="GO" id="GO:0005634">
    <property type="term" value="C:nucleus"/>
    <property type="evidence" value="ECO:0007669"/>
    <property type="project" value="TreeGrafter"/>
</dbReference>
<reference evidence="16 17" key="1">
    <citation type="journal article" date="2008" name="Nature">
        <title>The Phaeodactylum genome reveals the evolutionary history of diatom genomes.</title>
        <authorList>
            <person name="Bowler C."/>
            <person name="Allen A.E."/>
            <person name="Badger J.H."/>
            <person name="Grimwood J."/>
            <person name="Jabbari K."/>
            <person name="Kuo A."/>
            <person name="Maheswari U."/>
            <person name="Martens C."/>
            <person name="Maumus F."/>
            <person name="Otillar R.P."/>
            <person name="Rayko E."/>
            <person name="Salamov A."/>
            <person name="Vandepoele K."/>
            <person name="Beszteri B."/>
            <person name="Gruber A."/>
            <person name="Heijde M."/>
            <person name="Katinka M."/>
            <person name="Mock T."/>
            <person name="Valentin K."/>
            <person name="Verret F."/>
            <person name="Berges J.A."/>
            <person name="Brownlee C."/>
            <person name="Cadoret J.P."/>
            <person name="Chiovitti A."/>
            <person name="Choi C.J."/>
            <person name="Coesel S."/>
            <person name="De Martino A."/>
            <person name="Detter J.C."/>
            <person name="Durkin C."/>
            <person name="Falciatore A."/>
            <person name="Fournet J."/>
            <person name="Haruta M."/>
            <person name="Huysman M.J."/>
            <person name="Jenkins B.D."/>
            <person name="Jiroutova K."/>
            <person name="Jorgensen R.E."/>
            <person name="Joubert Y."/>
            <person name="Kaplan A."/>
            <person name="Kroger N."/>
            <person name="Kroth P.G."/>
            <person name="La Roche J."/>
            <person name="Lindquist E."/>
            <person name="Lommer M."/>
            <person name="Martin-Jezequel V."/>
            <person name="Lopez P.J."/>
            <person name="Lucas S."/>
            <person name="Mangogna M."/>
            <person name="McGinnis K."/>
            <person name="Medlin L.K."/>
            <person name="Montsant A."/>
            <person name="Oudot-Le Secq M.P."/>
            <person name="Napoli C."/>
            <person name="Obornik M."/>
            <person name="Parker M.S."/>
            <person name="Petit J.L."/>
            <person name="Porcel B.M."/>
            <person name="Poulsen N."/>
            <person name="Robison M."/>
            <person name="Rychlewski L."/>
            <person name="Rynearson T.A."/>
            <person name="Schmutz J."/>
            <person name="Shapiro H."/>
            <person name="Siaut M."/>
            <person name="Stanley M."/>
            <person name="Sussman M.R."/>
            <person name="Taylor A.R."/>
            <person name="Vardi A."/>
            <person name="von Dassow P."/>
            <person name="Vyverman W."/>
            <person name="Willis A."/>
            <person name="Wyrwicz L.S."/>
            <person name="Rokhsar D.S."/>
            <person name="Weissenbach J."/>
            <person name="Armbrust E.V."/>
            <person name="Green B.R."/>
            <person name="Van de Peer Y."/>
            <person name="Grigoriev I.V."/>
        </authorList>
    </citation>
    <scope>NUCLEOTIDE SEQUENCE [LARGE SCALE GENOMIC DNA]</scope>
    <source>
        <strain evidence="16 17">CCAP 1055/1</strain>
    </source>
</reference>
<dbReference type="GO" id="GO:0000701">
    <property type="term" value="F:purine-specific mismatch base pair DNA N-glycosylase activity"/>
    <property type="evidence" value="ECO:0007669"/>
    <property type="project" value="UniProtKB-EC"/>
</dbReference>
<dbReference type="OrthoDB" id="10248838at2759"/>
<dbReference type="PANTHER" id="PTHR42944:SF1">
    <property type="entry name" value="ADENINE DNA GLYCOSYLASE"/>
    <property type="match status" value="1"/>
</dbReference>
<comment type="function">
    <text evidence="13">Adenine glycosylase active on G-A mispairs.</text>
</comment>
<dbReference type="InterPro" id="IPR004036">
    <property type="entry name" value="Endonuclease-III-like_CS2"/>
</dbReference>
<dbReference type="EMBL" id="CM000620">
    <property type="protein sequence ID" value="EEC45437.1"/>
    <property type="molecule type" value="Genomic_DNA"/>
</dbReference>
<dbReference type="InterPro" id="IPR044298">
    <property type="entry name" value="MIG/MutY"/>
</dbReference>
<dbReference type="GO" id="GO:0051539">
    <property type="term" value="F:4 iron, 4 sulfur cluster binding"/>
    <property type="evidence" value="ECO:0007669"/>
    <property type="project" value="UniProtKB-UniRule"/>
</dbReference>
<dbReference type="SMART" id="SM00478">
    <property type="entry name" value="ENDO3c"/>
    <property type="match status" value="1"/>
</dbReference>
<comment type="catalytic activity">
    <reaction evidence="1 13">
        <text>Hydrolyzes free adenine bases from 7,8-dihydro-8-oxoguanine:adenine mismatched double-stranded DNA, leaving an apurinic site.</text>
        <dbReference type="EC" id="3.2.2.31"/>
    </reaction>
</comment>
<accession>B7G7W7</accession>
<dbReference type="Gene3D" id="3.90.79.10">
    <property type="entry name" value="Nucleoside Triphosphate Pyrophosphohydrolase"/>
    <property type="match status" value="1"/>
</dbReference>
<dbReference type="InterPro" id="IPR029119">
    <property type="entry name" value="MutY_C"/>
</dbReference>
<gene>
    <name evidence="16" type="ORF">PHATRDRAFT_48620</name>
</gene>
<evidence type="ECO:0000256" key="8">
    <source>
        <dbReference type="ARBA" id="ARBA00022801"/>
    </source>
</evidence>
<keyword evidence="10" id="KW-0411">Iron-sulfur</keyword>
<dbReference type="SUPFAM" id="SSF48150">
    <property type="entry name" value="DNA-glycosylase"/>
    <property type="match status" value="1"/>
</dbReference>
<dbReference type="GO" id="GO:0035485">
    <property type="term" value="F:adenine/guanine mispair binding"/>
    <property type="evidence" value="ECO:0007669"/>
    <property type="project" value="TreeGrafter"/>
</dbReference>
<comment type="cofactor">
    <cofactor evidence="13">
        <name>[4Fe-4S] cluster</name>
        <dbReference type="ChEBI" id="CHEBI:49883"/>
    </cofactor>
    <text evidence="13">Binds 1 [4Fe-4S] cluster.</text>
</comment>
<organism evidence="16 17">
    <name type="scientific">Phaeodactylum tricornutum (strain CCAP 1055/1)</name>
    <dbReference type="NCBI Taxonomy" id="556484"/>
    <lineage>
        <taxon>Eukaryota</taxon>
        <taxon>Sar</taxon>
        <taxon>Stramenopiles</taxon>
        <taxon>Ochrophyta</taxon>
        <taxon>Bacillariophyta</taxon>
        <taxon>Bacillariophyceae</taxon>
        <taxon>Bacillariophycidae</taxon>
        <taxon>Naviculales</taxon>
        <taxon>Phaeodactylaceae</taxon>
        <taxon>Phaeodactylum</taxon>
    </lineage>
</organism>
<keyword evidence="7 13" id="KW-0227">DNA damage</keyword>
<dbReference type="RefSeq" id="XP_002183219.1">
    <property type="nucleotide sequence ID" value="XM_002183183.1"/>
</dbReference>
<reference evidence="17" key="2">
    <citation type="submission" date="2008-08" db="EMBL/GenBank/DDBJ databases">
        <authorList>
            <consortium name="Diatom Consortium"/>
            <person name="Grigoriev I."/>
            <person name="Grimwood J."/>
            <person name="Kuo A."/>
            <person name="Otillar R.P."/>
            <person name="Salamov A."/>
            <person name="Detter J.C."/>
            <person name="Lindquist E."/>
            <person name="Shapiro H."/>
            <person name="Lucas S."/>
            <person name="Glavina del Rio T."/>
            <person name="Pitluck S."/>
            <person name="Rokhsar D."/>
            <person name="Bowler C."/>
        </authorList>
    </citation>
    <scope>GENOME REANNOTATION</scope>
    <source>
        <strain evidence="17">CCAP 1055/1</strain>
    </source>
</reference>
<evidence type="ECO:0000256" key="5">
    <source>
        <dbReference type="ARBA" id="ARBA00022485"/>
    </source>
</evidence>
<dbReference type="PaxDb" id="2850-Phatr48620"/>
<dbReference type="GO" id="GO:0006284">
    <property type="term" value="P:base-excision repair"/>
    <property type="evidence" value="ECO:0007669"/>
    <property type="project" value="UniProtKB-UniRule"/>
</dbReference>
<dbReference type="CDD" id="cd00056">
    <property type="entry name" value="ENDO3c"/>
    <property type="match status" value="1"/>
</dbReference>
<dbReference type="Gene3D" id="1.10.1670.10">
    <property type="entry name" value="Helix-hairpin-Helix base-excision DNA repair enzymes (C-terminal)"/>
    <property type="match status" value="1"/>
</dbReference>
<dbReference type="GeneID" id="7194882"/>
<dbReference type="InParanoid" id="B7G7W7"/>
<evidence type="ECO:0000256" key="11">
    <source>
        <dbReference type="ARBA" id="ARBA00023204"/>
    </source>
</evidence>
<protein>
    <recommendedName>
        <fullName evidence="4 13">Adenine DNA glycosylase</fullName>
        <ecNumber evidence="3 13">3.2.2.31</ecNumber>
    </recommendedName>
</protein>
<keyword evidence="11" id="KW-0234">DNA repair</keyword>
<evidence type="ECO:0000259" key="15">
    <source>
        <dbReference type="SMART" id="SM00478"/>
    </source>
</evidence>
<keyword evidence="9 13" id="KW-0408">Iron</keyword>
<dbReference type="HOGENOM" id="CLU_012862_0_0_1"/>
<dbReference type="GO" id="GO:0046872">
    <property type="term" value="F:metal ion binding"/>
    <property type="evidence" value="ECO:0007669"/>
    <property type="project" value="UniProtKB-UniRule"/>
</dbReference>